<dbReference type="Proteomes" id="UP000789920">
    <property type="component" value="Unassembled WGS sequence"/>
</dbReference>
<evidence type="ECO:0000313" key="1">
    <source>
        <dbReference type="EMBL" id="CAG8842009.1"/>
    </source>
</evidence>
<accession>A0ACA9SJZ6</accession>
<sequence>LEKPLPKLIVLDLNGTLVCRIKNGRIILRPYIKEFVNYIFNNGFYVMVWSSAQPNNVKKMVTAIFGKYEASLIEVWDRDNFGLSTRQYHTKTLTVKNLEKIWEKLNKLNGKPRWDQLNTILIDDSIKKAQLQPFNSIHLTDFDKRQADEGNDRELFDVIPYLEELRYQSNVSAYIKDFPHTNKKLSGKESYSYDSDDPSFHQTIMNLNSVIKEGMTLNDSSPRN</sequence>
<comment type="caution">
    <text evidence="1">The sequence shown here is derived from an EMBL/GenBank/DDBJ whole genome shotgun (WGS) entry which is preliminary data.</text>
</comment>
<organism evidence="1 2">
    <name type="scientific">Racocetra persica</name>
    <dbReference type="NCBI Taxonomy" id="160502"/>
    <lineage>
        <taxon>Eukaryota</taxon>
        <taxon>Fungi</taxon>
        <taxon>Fungi incertae sedis</taxon>
        <taxon>Mucoromycota</taxon>
        <taxon>Glomeromycotina</taxon>
        <taxon>Glomeromycetes</taxon>
        <taxon>Diversisporales</taxon>
        <taxon>Gigasporaceae</taxon>
        <taxon>Racocetra</taxon>
    </lineage>
</organism>
<evidence type="ECO:0000313" key="2">
    <source>
        <dbReference type="Proteomes" id="UP000789920"/>
    </source>
</evidence>
<gene>
    <name evidence="1" type="ORF">RPERSI_LOCUS32120</name>
</gene>
<name>A0ACA9SJZ6_9GLOM</name>
<feature type="non-terminal residue" evidence="1">
    <location>
        <position position="1"/>
    </location>
</feature>
<dbReference type="EMBL" id="CAJVQC010132584">
    <property type="protein sequence ID" value="CAG8842009.1"/>
    <property type="molecule type" value="Genomic_DNA"/>
</dbReference>
<protein>
    <submittedName>
        <fullName evidence="1">257_t:CDS:1</fullName>
    </submittedName>
</protein>
<keyword evidence="2" id="KW-1185">Reference proteome</keyword>
<feature type="non-terminal residue" evidence="1">
    <location>
        <position position="224"/>
    </location>
</feature>
<proteinExistence type="predicted"/>
<reference evidence="1" key="1">
    <citation type="submission" date="2021-06" db="EMBL/GenBank/DDBJ databases">
        <authorList>
            <person name="Kallberg Y."/>
            <person name="Tangrot J."/>
            <person name="Rosling A."/>
        </authorList>
    </citation>
    <scope>NUCLEOTIDE SEQUENCE</scope>
    <source>
        <strain evidence="1">MA461A</strain>
    </source>
</reference>